<dbReference type="Pfam" id="PF00023">
    <property type="entry name" value="Ank"/>
    <property type="match status" value="1"/>
</dbReference>
<dbReference type="KEGG" id="tva:4751641"/>
<feature type="repeat" description="ANK" evidence="1">
    <location>
        <begin position="406"/>
        <end position="438"/>
    </location>
</feature>
<feature type="repeat" description="ANK" evidence="1">
    <location>
        <begin position="373"/>
        <end position="405"/>
    </location>
</feature>
<dbReference type="PROSITE" id="PS50297">
    <property type="entry name" value="ANK_REP_REGION"/>
    <property type="match status" value="2"/>
</dbReference>
<dbReference type="RefSeq" id="XP_001306846.1">
    <property type="nucleotide sequence ID" value="XM_001306845.1"/>
</dbReference>
<dbReference type="PANTHER" id="PTHR24182:SF13">
    <property type="entry name" value="LD18443P"/>
    <property type="match status" value="1"/>
</dbReference>
<dbReference type="PANTHER" id="PTHR24182">
    <property type="entry name" value="ANKYRIN REPEAT AND SOCS BOX CONTAINING 4"/>
    <property type="match status" value="1"/>
</dbReference>
<dbReference type="Proteomes" id="UP000001542">
    <property type="component" value="Unassembled WGS sequence"/>
</dbReference>
<dbReference type="Pfam" id="PF12796">
    <property type="entry name" value="Ank_2"/>
    <property type="match status" value="1"/>
</dbReference>
<dbReference type="Gene3D" id="1.25.40.20">
    <property type="entry name" value="Ankyrin repeat-containing domain"/>
    <property type="match status" value="1"/>
</dbReference>
<dbReference type="InterPro" id="IPR036770">
    <property type="entry name" value="Ankyrin_rpt-contain_sf"/>
</dbReference>
<dbReference type="InterPro" id="IPR002110">
    <property type="entry name" value="Ankyrin_rpt"/>
</dbReference>
<reference evidence="3" key="2">
    <citation type="journal article" date="2007" name="Science">
        <title>Draft genome sequence of the sexually transmitted pathogen Trichomonas vaginalis.</title>
        <authorList>
            <person name="Carlton J.M."/>
            <person name="Hirt R.P."/>
            <person name="Silva J.C."/>
            <person name="Delcher A.L."/>
            <person name="Schatz M."/>
            <person name="Zhao Q."/>
            <person name="Wortman J.R."/>
            <person name="Bidwell S.L."/>
            <person name="Alsmark U.C.M."/>
            <person name="Besteiro S."/>
            <person name="Sicheritz-Ponten T."/>
            <person name="Noel C.J."/>
            <person name="Dacks J.B."/>
            <person name="Foster P.G."/>
            <person name="Simillion C."/>
            <person name="Van de Peer Y."/>
            <person name="Miranda-Saavedra D."/>
            <person name="Barton G.J."/>
            <person name="Westrop G.D."/>
            <person name="Mueller S."/>
            <person name="Dessi D."/>
            <person name="Fiori P.L."/>
            <person name="Ren Q."/>
            <person name="Paulsen I."/>
            <person name="Zhang H."/>
            <person name="Bastida-Corcuera F.D."/>
            <person name="Simoes-Barbosa A."/>
            <person name="Brown M.T."/>
            <person name="Hayes R.D."/>
            <person name="Mukherjee M."/>
            <person name="Okumura C.Y."/>
            <person name="Schneider R."/>
            <person name="Smith A.J."/>
            <person name="Vanacova S."/>
            <person name="Villalvazo M."/>
            <person name="Haas B.J."/>
            <person name="Pertea M."/>
            <person name="Feldblyum T.V."/>
            <person name="Utterback T.R."/>
            <person name="Shu C.L."/>
            <person name="Osoegawa K."/>
            <person name="de Jong P.J."/>
            <person name="Hrdy I."/>
            <person name="Horvathova L."/>
            <person name="Zubacova Z."/>
            <person name="Dolezal P."/>
            <person name="Malik S.B."/>
            <person name="Logsdon J.M. Jr."/>
            <person name="Henze K."/>
            <person name="Gupta A."/>
            <person name="Wang C.C."/>
            <person name="Dunne R.L."/>
            <person name="Upcroft J.A."/>
            <person name="Upcroft P."/>
            <person name="White O."/>
            <person name="Salzberg S.L."/>
            <person name="Tang P."/>
            <person name="Chiu C.-H."/>
            <person name="Lee Y.-S."/>
            <person name="Embley T.M."/>
            <person name="Coombs G.H."/>
            <person name="Mottram J.C."/>
            <person name="Tachezy J."/>
            <person name="Fraser-Liggett C.M."/>
            <person name="Johnson P.J."/>
        </authorList>
    </citation>
    <scope>NUCLEOTIDE SEQUENCE [LARGE SCALE GENOMIC DNA]</scope>
    <source>
        <strain evidence="3">G3</strain>
    </source>
</reference>
<dbReference type="AlphaFoldDB" id="A2FME1"/>
<feature type="repeat" description="ANK" evidence="1">
    <location>
        <begin position="312"/>
        <end position="339"/>
    </location>
</feature>
<evidence type="ECO:0000259" key="2">
    <source>
        <dbReference type="Pfam" id="PF11929"/>
    </source>
</evidence>
<accession>A2FME1</accession>
<organism evidence="3 4">
    <name type="scientific">Trichomonas vaginalis (strain ATCC PRA-98 / G3)</name>
    <dbReference type="NCBI Taxonomy" id="412133"/>
    <lineage>
        <taxon>Eukaryota</taxon>
        <taxon>Metamonada</taxon>
        <taxon>Parabasalia</taxon>
        <taxon>Trichomonadida</taxon>
        <taxon>Trichomonadidae</taxon>
        <taxon>Trichomonas</taxon>
    </lineage>
</organism>
<proteinExistence type="predicted"/>
<feature type="repeat" description="ANK" evidence="1">
    <location>
        <begin position="340"/>
        <end position="372"/>
    </location>
</feature>
<gene>
    <name evidence="3" type="ORF">TVAG_342330</name>
</gene>
<keyword evidence="4" id="KW-1185">Reference proteome</keyword>
<protein>
    <recommendedName>
        <fullName evidence="2">DUF3447 domain-containing protein</fullName>
    </recommendedName>
</protein>
<dbReference type="SMART" id="SM00248">
    <property type="entry name" value="ANK"/>
    <property type="match status" value="6"/>
</dbReference>
<name>A2FME1_TRIV3</name>
<keyword evidence="1" id="KW-0040">ANK repeat</keyword>
<evidence type="ECO:0000313" key="3">
    <source>
        <dbReference type="EMBL" id="EAX93916.1"/>
    </source>
</evidence>
<dbReference type="Pfam" id="PF11929">
    <property type="entry name" value="DUF3447"/>
    <property type="match status" value="1"/>
</dbReference>
<sequence>MKSNDSIEELINLFTSILLDKYKIDCNKLVIALTMAGKYNYKSLKLYVKIINHFLAKYSLKYKDLPSYTISWPLYCPNDSANENRIRIKKNSFPVEDEIDYVIMHDQIEDFKEFISENALEKIRIRIPVIPPPLIYNFSSDLSAIEACCYFGSVNIFYFIITNLAGDVSEACLQLALIGGNTDIINECMKHQNLNPQCLKYAILSHNNKFLEYIFERDSFTLQDLDSDAIISSNNLKAVFLMFEKERNSVFPWCMAFPQIKDILQNEEVDYSKVTIKGWNCLDYVMVNNNREVCDFLINSSTIEKIYCQRHLFQAAKYNFIEIIKFLVSHGININSKDSAGKTALHYATEKNNKEIVEFLISQGANVLVKDKNGSTLLHSAAMGNCKEITELLISKGAIVDATSVVKETPLIYSIVYNSLETMKVLISHGANVNNKTYLLRIAKKFNRKEIAEFLNSLDAKTSQPA</sequence>
<dbReference type="PROSITE" id="PS50088">
    <property type="entry name" value="ANK_REPEAT"/>
    <property type="match status" value="4"/>
</dbReference>
<reference evidence="3" key="1">
    <citation type="submission" date="2006-10" db="EMBL/GenBank/DDBJ databases">
        <authorList>
            <person name="Amadeo P."/>
            <person name="Zhao Q."/>
            <person name="Wortman J."/>
            <person name="Fraser-Liggett C."/>
            <person name="Carlton J."/>
        </authorList>
    </citation>
    <scope>NUCLEOTIDE SEQUENCE</scope>
    <source>
        <strain evidence="3">G3</strain>
    </source>
</reference>
<dbReference type="SMR" id="A2FME1"/>
<evidence type="ECO:0000313" key="4">
    <source>
        <dbReference type="Proteomes" id="UP000001542"/>
    </source>
</evidence>
<dbReference type="InterPro" id="IPR020683">
    <property type="entry name" value="DUF3447"/>
</dbReference>
<dbReference type="InParanoid" id="A2FME1"/>
<dbReference type="PRINTS" id="PR01415">
    <property type="entry name" value="ANKYRIN"/>
</dbReference>
<dbReference type="OrthoDB" id="71307at2759"/>
<dbReference type="STRING" id="5722.A2FME1"/>
<dbReference type="SUPFAM" id="SSF48403">
    <property type="entry name" value="Ankyrin repeat"/>
    <property type="match status" value="2"/>
</dbReference>
<feature type="domain" description="DUF3447" evidence="2">
    <location>
        <begin position="168"/>
        <end position="241"/>
    </location>
</feature>
<evidence type="ECO:0000256" key="1">
    <source>
        <dbReference type="PROSITE-ProRule" id="PRU00023"/>
    </source>
</evidence>
<dbReference type="VEuPathDB" id="TrichDB:TVAGG3_0590170"/>
<dbReference type="eggNOG" id="KOG4412">
    <property type="taxonomic scope" value="Eukaryota"/>
</dbReference>
<dbReference type="EMBL" id="DS113885">
    <property type="protein sequence ID" value="EAX93916.1"/>
    <property type="molecule type" value="Genomic_DNA"/>
</dbReference>
<dbReference type="VEuPathDB" id="TrichDB:TVAG_342330"/>